<organism evidence="4 5">
    <name type="scientific">Clostridium malenominatum</name>
    <dbReference type="NCBI Taxonomy" id="1539"/>
    <lineage>
        <taxon>Bacteria</taxon>
        <taxon>Bacillati</taxon>
        <taxon>Bacillota</taxon>
        <taxon>Clostridia</taxon>
        <taxon>Eubacteriales</taxon>
        <taxon>Clostridiaceae</taxon>
        <taxon>Clostridium</taxon>
    </lineage>
</organism>
<dbReference type="NCBIfam" id="TIGR00732">
    <property type="entry name" value="dprA"/>
    <property type="match status" value="1"/>
</dbReference>
<dbReference type="InterPro" id="IPR057666">
    <property type="entry name" value="DrpA_SLOG"/>
</dbReference>
<dbReference type="EMBL" id="BAAACF010000001">
    <property type="protein sequence ID" value="GAA0722969.1"/>
    <property type="molecule type" value="Genomic_DNA"/>
</dbReference>
<name>A0ABN1IX18_9CLOT</name>
<accession>A0ABN1IX18</accession>
<evidence type="ECO:0000313" key="4">
    <source>
        <dbReference type="EMBL" id="GAA0722969.1"/>
    </source>
</evidence>
<dbReference type="Gene3D" id="1.10.10.10">
    <property type="entry name" value="Winged helix-like DNA-binding domain superfamily/Winged helix DNA-binding domain"/>
    <property type="match status" value="1"/>
</dbReference>
<gene>
    <name evidence="4" type="primary">dprA</name>
    <name evidence="4" type="ORF">GCM10008905_15040</name>
</gene>
<dbReference type="InterPro" id="IPR041614">
    <property type="entry name" value="DprA_WH"/>
</dbReference>
<evidence type="ECO:0000313" key="5">
    <source>
        <dbReference type="Proteomes" id="UP001500339"/>
    </source>
</evidence>
<comment type="similarity">
    <text evidence="1">Belongs to the DprA/Smf family.</text>
</comment>
<dbReference type="RefSeq" id="WP_343768415.1">
    <property type="nucleotide sequence ID" value="NZ_BAAACF010000001.1"/>
</dbReference>
<evidence type="ECO:0000259" key="2">
    <source>
        <dbReference type="Pfam" id="PF02481"/>
    </source>
</evidence>
<dbReference type="Pfam" id="PF02481">
    <property type="entry name" value="DNA_processg_A"/>
    <property type="match status" value="1"/>
</dbReference>
<sequence>MTIYDIWYSDVKIPNVSKLKILKKLKNAENIFNYINSKEEIFNGEVNEPKLKNKLFTYWDEEKIKNLLIYLNKNNIKIVNYHSPSYPKNLVNLQDAPCIIYYKGDISKLNNISVSIVGSRKASYYGKNATDIICRELVKKNINIISGMASGIDAFAHWSTIKNEGFTCAVLGSGIDVIYPKGNKELYYKILENGCIVSEYAPGTKPYAYNFPLRNRIISGLSKLLIVVEASEKSGSLITANYALEQGIDVVAVPGSIFSDNSKGTNKLIKDGAYPLTSMEDIFELINVKYNNFNLNGNTNLKGNNKIIYDFIDNIPIHIDDLHKITNIDIKELYEVLFELQLKNQITCLSGNYYVKIANSI</sequence>
<dbReference type="InterPro" id="IPR036388">
    <property type="entry name" value="WH-like_DNA-bd_sf"/>
</dbReference>
<dbReference type="SUPFAM" id="SSF102405">
    <property type="entry name" value="MCP/YpsA-like"/>
    <property type="match status" value="1"/>
</dbReference>
<protein>
    <submittedName>
        <fullName evidence="4">DNA-processing protein DprA</fullName>
    </submittedName>
</protein>
<proteinExistence type="inferred from homology"/>
<evidence type="ECO:0000259" key="3">
    <source>
        <dbReference type="Pfam" id="PF17782"/>
    </source>
</evidence>
<dbReference type="PANTHER" id="PTHR43022:SF1">
    <property type="entry name" value="PROTEIN SMF"/>
    <property type="match status" value="1"/>
</dbReference>
<dbReference type="Proteomes" id="UP001500339">
    <property type="component" value="Unassembled WGS sequence"/>
</dbReference>
<feature type="domain" description="Smf/DprA SLOG" evidence="2">
    <location>
        <begin position="78"/>
        <end position="286"/>
    </location>
</feature>
<comment type="caution">
    <text evidence="4">The sequence shown here is derived from an EMBL/GenBank/DDBJ whole genome shotgun (WGS) entry which is preliminary data.</text>
</comment>
<evidence type="ECO:0000256" key="1">
    <source>
        <dbReference type="ARBA" id="ARBA00006525"/>
    </source>
</evidence>
<dbReference type="PANTHER" id="PTHR43022">
    <property type="entry name" value="PROTEIN SMF"/>
    <property type="match status" value="1"/>
</dbReference>
<reference evidence="4 5" key="1">
    <citation type="journal article" date="2019" name="Int. J. Syst. Evol. Microbiol.">
        <title>The Global Catalogue of Microorganisms (GCM) 10K type strain sequencing project: providing services to taxonomists for standard genome sequencing and annotation.</title>
        <authorList>
            <consortium name="The Broad Institute Genomics Platform"/>
            <consortium name="The Broad Institute Genome Sequencing Center for Infectious Disease"/>
            <person name="Wu L."/>
            <person name="Ma J."/>
        </authorList>
    </citation>
    <scope>NUCLEOTIDE SEQUENCE [LARGE SCALE GENOMIC DNA]</scope>
    <source>
        <strain evidence="4 5">JCM 1405</strain>
    </source>
</reference>
<dbReference type="InterPro" id="IPR003488">
    <property type="entry name" value="DprA"/>
</dbReference>
<feature type="domain" description="DprA winged helix" evidence="3">
    <location>
        <begin position="307"/>
        <end position="352"/>
    </location>
</feature>
<keyword evidence="5" id="KW-1185">Reference proteome</keyword>
<dbReference type="Pfam" id="PF17782">
    <property type="entry name" value="WHD_DprA"/>
    <property type="match status" value="1"/>
</dbReference>
<dbReference type="Gene3D" id="3.40.50.450">
    <property type="match status" value="1"/>
</dbReference>